<protein>
    <submittedName>
        <fullName evidence="1">Uncharacterized protein</fullName>
    </submittedName>
</protein>
<evidence type="ECO:0000313" key="1">
    <source>
        <dbReference type="EMBL" id="CAI9616390.1"/>
    </source>
</evidence>
<reference evidence="1" key="1">
    <citation type="submission" date="2023-05" db="EMBL/GenBank/DDBJ databases">
        <authorList>
            <person name="Stuckert A."/>
        </authorList>
    </citation>
    <scope>NUCLEOTIDE SEQUENCE</scope>
</reference>
<organism evidence="1 2">
    <name type="scientific">Staurois parvus</name>
    <dbReference type="NCBI Taxonomy" id="386267"/>
    <lineage>
        <taxon>Eukaryota</taxon>
        <taxon>Metazoa</taxon>
        <taxon>Chordata</taxon>
        <taxon>Craniata</taxon>
        <taxon>Vertebrata</taxon>
        <taxon>Euteleostomi</taxon>
        <taxon>Amphibia</taxon>
        <taxon>Batrachia</taxon>
        <taxon>Anura</taxon>
        <taxon>Neobatrachia</taxon>
        <taxon>Ranoidea</taxon>
        <taxon>Ranidae</taxon>
        <taxon>Staurois</taxon>
    </lineage>
</organism>
<dbReference type="EMBL" id="CATNWA010020060">
    <property type="protein sequence ID" value="CAI9616390.1"/>
    <property type="molecule type" value="Genomic_DNA"/>
</dbReference>
<keyword evidence="2" id="KW-1185">Reference proteome</keyword>
<dbReference type="Proteomes" id="UP001162483">
    <property type="component" value="Unassembled WGS sequence"/>
</dbReference>
<gene>
    <name evidence="1" type="ORF">SPARVUS_LOCUS15371089</name>
</gene>
<accession>A0ABN9H3R2</accession>
<sequence length="39" mass="4288">MHIFTCKNVHLLFFYQKVNLSFKATCRVRGSGGLGAGAD</sequence>
<name>A0ABN9H3R2_9NEOB</name>
<evidence type="ECO:0000313" key="2">
    <source>
        <dbReference type="Proteomes" id="UP001162483"/>
    </source>
</evidence>
<proteinExistence type="predicted"/>
<comment type="caution">
    <text evidence="1">The sequence shown here is derived from an EMBL/GenBank/DDBJ whole genome shotgun (WGS) entry which is preliminary data.</text>
</comment>